<dbReference type="KEGG" id="amuc:Pan181_10360"/>
<dbReference type="OrthoDB" id="258301at2"/>
<reference evidence="2 3" key="1">
    <citation type="submission" date="2019-02" db="EMBL/GenBank/DDBJ databases">
        <title>Deep-cultivation of Planctomycetes and their phenomic and genomic characterization uncovers novel biology.</title>
        <authorList>
            <person name="Wiegand S."/>
            <person name="Jogler M."/>
            <person name="Boedeker C."/>
            <person name="Pinto D."/>
            <person name="Vollmers J."/>
            <person name="Rivas-Marin E."/>
            <person name="Kohn T."/>
            <person name="Peeters S.H."/>
            <person name="Heuer A."/>
            <person name="Rast P."/>
            <person name="Oberbeckmann S."/>
            <person name="Bunk B."/>
            <person name="Jeske O."/>
            <person name="Meyerdierks A."/>
            <person name="Storesund J.E."/>
            <person name="Kallscheuer N."/>
            <person name="Luecker S."/>
            <person name="Lage O.M."/>
            <person name="Pohl T."/>
            <person name="Merkel B.J."/>
            <person name="Hornburger P."/>
            <person name="Mueller R.-W."/>
            <person name="Bruemmer F."/>
            <person name="Labrenz M."/>
            <person name="Spormann A.M."/>
            <person name="Op den Camp H."/>
            <person name="Overmann J."/>
            <person name="Amann R."/>
            <person name="Jetten M.S.M."/>
            <person name="Mascher T."/>
            <person name="Medema M.H."/>
            <person name="Devos D.P."/>
            <person name="Kaster A.-K."/>
            <person name="Ovreas L."/>
            <person name="Rohde M."/>
            <person name="Galperin M.Y."/>
            <person name="Jogler C."/>
        </authorList>
    </citation>
    <scope>NUCLEOTIDE SEQUENCE [LARGE SCALE GENOMIC DNA]</scope>
    <source>
        <strain evidence="2 3">Pan181</strain>
    </source>
</reference>
<dbReference type="RefSeq" id="WP_145245784.1">
    <property type="nucleotide sequence ID" value="NZ_CP036278.1"/>
</dbReference>
<dbReference type="EMBL" id="CP036278">
    <property type="protein sequence ID" value="QDU54852.1"/>
    <property type="molecule type" value="Genomic_DNA"/>
</dbReference>
<gene>
    <name evidence="2" type="ORF">Pan181_10360</name>
</gene>
<keyword evidence="1" id="KW-0732">Signal</keyword>
<feature type="chain" id="PRO_5022219340" evidence="1">
    <location>
        <begin position="19"/>
        <end position="294"/>
    </location>
</feature>
<keyword evidence="3" id="KW-1185">Reference proteome</keyword>
<dbReference type="AlphaFoldDB" id="A0A518AJF0"/>
<sequence length="294" mass="31692" precursor="true">MRFYSLVTAAFVAFLSNAATHGTELATTFTPAGESDTSIELCGFSNLGGCCNTGPQITFDVDFVFSKYHQSGGVQSIDAGSIIGNGDNVDFGFDLSPRFTLGAESCNGLGARVRYWFFDQTESTVDNTGFVSIDAYTFDMEIYKRVQLGKSTTLEGFGGIRWSEFNLDDDTGLDWRVDGAGLTTGFEISHQFRCNHRLYAGTRLGMVMGDAILADNGDLDDATGMAINNTSLQVELSAGYEGKTQLGRRMTLVYGGGAEVQNWSDAAVKADASDEAYLTDAGWVGLTFRLGAEY</sequence>
<accession>A0A518AJF0</accession>
<feature type="signal peptide" evidence="1">
    <location>
        <begin position="1"/>
        <end position="18"/>
    </location>
</feature>
<evidence type="ECO:0000313" key="2">
    <source>
        <dbReference type="EMBL" id="QDU54852.1"/>
    </source>
</evidence>
<evidence type="ECO:0000256" key="1">
    <source>
        <dbReference type="SAM" id="SignalP"/>
    </source>
</evidence>
<name>A0A518AJF0_9BACT</name>
<evidence type="ECO:0000313" key="3">
    <source>
        <dbReference type="Proteomes" id="UP000315750"/>
    </source>
</evidence>
<dbReference type="Proteomes" id="UP000315750">
    <property type="component" value="Chromosome"/>
</dbReference>
<proteinExistence type="predicted"/>
<organism evidence="2 3">
    <name type="scientific">Aeoliella mucimassa</name>
    <dbReference type="NCBI Taxonomy" id="2527972"/>
    <lineage>
        <taxon>Bacteria</taxon>
        <taxon>Pseudomonadati</taxon>
        <taxon>Planctomycetota</taxon>
        <taxon>Planctomycetia</taxon>
        <taxon>Pirellulales</taxon>
        <taxon>Lacipirellulaceae</taxon>
        <taxon>Aeoliella</taxon>
    </lineage>
</organism>
<protein>
    <submittedName>
        <fullName evidence="2">Uncharacterized protein</fullName>
    </submittedName>
</protein>